<organism evidence="2 3">
    <name type="scientific">Microbacterium kyungheense</name>
    <dbReference type="NCBI Taxonomy" id="1263636"/>
    <lineage>
        <taxon>Bacteria</taxon>
        <taxon>Bacillati</taxon>
        <taxon>Actinomycetota</taxon>
        <taxon>Actinomycetes</taxon>
        <taxon>Micrococcales</taxon>
        <taxon>Microbacteriaceae</taxon>
        <taxon>Microbacterium</taxon>
    </lineage>
</organism>
<dbReference type="EMBL" id="VFPE01000001">
    <property type="protein sequence ID" value="TQM34283.1"/>
    <property type="molecule type" value="Genomic_DNA"/>
</dbReference>
<dbReference type="RefSeq" id="WP_185842910.1">
    <property type="nucleotide sequence ID" value="NZ_BAABLH010000001.1"/>
</dbReference>
<dbReference type="Pfam" id="PF01869">
    <property type="entry name" value="BcrAD_BadFG"/>
    <property type="match status" value="1"/>
</dbReference>
<dbReference type="InterPro" id="IPR002731">
    <property type="entry name" value="ATPase_BadF"/>
</dbReference>
<sequence length="296" mass="29375">MSIVAVDLGKTGCRIRATSGAETVSAHGAGVPGLADSEGDVRAFDAIVATLGELDLPTPVASIGVGAAGAEAAPAAARALAERVAAHLDAPTAVTTDAVTAHAGAFEGMPGTMVIVGTGTVLLTLDEAGTLSQVDGWGPWLGDEGSGRAIGQEGLRAVLAAHDGRGPATTLTAAALELHAPLSTLPRWVADTAAPARQLARFAPRVLAAAAAGDAVARDIVERAVDAVVQACAATAGPYCLLGGVAGSAVFGDALRARLRERGLAVVEPRGDALDGAEYIARTPASAYEGSVVRRG</sequence>
<dbReference type="PANTHER" id="PTHR43190:SF3">
    <property type="entry name" value="N-ACETYL-D-GLUCOSAMINE KINASE"/>
    <property type="match status" value="1"/>
</dbReference>
<evidence type="ECO:0000259" key="1">
    <source>
        <dbReference type="Pfam" id="PF01869"/>
    </source>
</evidence>
<gene>
    <name evidence="2" type="ORF">FB391_0570</name>
</gene>
<comment type="caution">
    <text evidence="2">The sequence shown here is derived from an EMBL/GenBank/DDBJ whole genome shotgun (WGS) entry which is preliminary data.</text>
</comment>
<dbReference type="CDD" id="cd24082">
    <property type="entry name" value="ASKHA_NBD_GspK-like"/>
    <property type="match status" value="1"/>
</dbReference>
<dbReference type="PANTHER" id="PTHR43190">
    <property type="entry name" value="N-ACETYL-D-GLUCOSAMINE KINASE"/>
    <property type="match status" value="1"/>
</dbReference>
<keyword evidence="2" id="KW-0418">Kinase</keyword>
<keyword evidence="2" id="KW-0808">Transferase</keyword>
<dbReference type="InterPro" id="IPR043129">
    <property type="entry name" value="ATPase_NBD"/>
</dbReference>
<evidence type="ECO:0000313" key="3">
    <source>
        <dbReference type="Proteomes" id="UP000320235"/>
    </source>
</evidence>
<dbReference type="Gene3D" id="3.30.420.40">
    <property type="match status" value="2"/>
</dbReference>
<dbReference type="InterPro" id="IPR052519">
    <property type="entry name" value="Euk-type_GlcNAc_Kinase"/>
</dbReference>
<dbReference type="AlphaFoldDB" id="A0A543FK81"/>
<proteinExistence type="predicted"/>
<dbReference type="SUPFAM" id="SSF53067">
    <property type="entry name" value="Actin-like ATPase domain"/>
    <property type="match status" value="2"/>
</dbReference>
<accession>A0A543FK81</accession>
<evidence type="ECO:0000313" key="2">
    <source>
        <dbReference type="EMBL" id="TQM34283.1"/>
    </source>
</evidence>
<name>A0A543FK81_9MICO</name>
<reference evidence="2 3" key="1">
    <citation type="submission" date="2019-06" db="EMBL/GenBank/DDBJ databases">
        <title>Sequencing the genomes of 1000 actinobacteria strains.</title>
        <authorList>
            <person name="Klenk H.-P."/>
        </authorList>
    </citation>
    <scope>NUCLEOTIDE SEQUENCE [LARGE SCALE GENOMIC DNA]</scope>
    <source>
        <strain evidence="2 3">DSM 105492</strain>
    </source>
</reference>
<dbReference type="GO" id="GO:0016301">
    <property type="term" value="F:kinase activity"/>
    <property type="evidence" value="ECO:0007669"/>
    <property type="project" value="UniProtKB-KW"/>
</dbReference>
<keyword evidence="3" id="KW-1185">Reference proteome</keyword>
<dbReference type="Proteomes" id="UP000320235">
    <property type="component" value="Unassembled WGS sequence"/>
</dbReference>
<feature type="domain" description="ATPase BadF/BadG/BcrA/BcrD type" evidence="1">
    <location>
        <begin position="24"/>
        <end position="266"/>
    </location>
</feature>
<protein>
    <submittedName>
        <fullName evidence="2">N-acetylglucosamine kinase-like BadF-type ATPase</fullName>
    </submittedName>
</protein>